<dbReference type="AlphaFoldDB" id="A0AAW2NFW4"/>
<dbReference type="CDD" id="cd17923">
    <property type="entry name" value="DEXHc_Hrq1-like"/>
    <property type="match status" value="1"/>
</dbReference>
<dbReference type="SUPFAM" id="SSF52540">
    <property type="entry name" value="P-loop containing nucleoside triphosphate hydrolases"/>
    <property type="match status" value="2"/>
</dbReference>
<keyword evidence="4" id="KW-0378">Hydrolase</keyword>
<dbReference type="PANTHER" id="PTHR47957">
    <property type="entry name" value="ATP-DEPENDENT HELICASE HRQ1"/>
    <property type="match status" value="1"/>
</dbReference>
<dbReference type="InterPro" id="IPR014001">
    <property type="entry name" value="Helicase_ATP-bd"/>
</dbReference>
<dbReference type="PANTHER" id="PTHR47957:SF3">
    <property type="entry name" value="ATP-DEPENDENT HELICASE HRQ1"/>
    <property type="match status" value="1"/>
</dbReference>
<organism evidence="4">
    <name type="scientific">Sesamum calycinum</name>
    <dbReference type="NCBI Taxonomy" id="2727403"/>
    <lineage>
        <taxon>Eukaryota</taxon>
        <taxon>Viridiplantae</taxon>
        <taxon>Streptophyta</taxon>
        <taxon>Embryophyta</taxon>
        <taxon>Tracheophyta</taxon>
        <taxon>Spermatophyta</taxon>
        <taxon>Magnoliopsida</taxon>
        <taxon>eudicotyledons</taxon>
        <taxon>Gunneridae</taxon>
        <taxon>Pentapetalae</taxon>
        <taxon>asterids</taxon>
        <taxon>lamiids</taxon>
        <taxon>Lamiales</taxon>
        <taxon>Pedaliaceae</taxon>
        <taxon>Sesamum</taxon>
    </lineage>
</organism>
<dbReference type="Gene3D" id="3.40.50.300">
    <property type="entry name" value="P-loop containing nucleotide triphosphate hydrolases"/>
    <property type="match status" value="2"/>
</dbReference>
<keyword evidence="4" id="KW-0347">Helicase</keyword>
<comment type="caution">
    <text evidence="4">The sequence shown here is derived from an EMBL/GenBank/DDBJ whole genome shotgun (WGS) entry which is preliminary data.</text>
</comment>
<dbReference type="CDD" id="cd18797">
    <property type="entry name" value="SF2_C_Hrq"/>
    <property type="match status" value="1"/>
</dbReference>
<evidence type="ECO:0000259" key="3">
    <source>
        <dbReference type="PROSITE" id="PS51192"/>
    </source>
</evidence>
<dbReference type="PROSITE" id="PS51192">
    <property type="entry name" value="HELICASE_ATP_BIND_1"/>
    <property type="match status" value="1"/>
</dbReference>
<dbReference type="InterPro" id="IPR055227">
    <property type="entry name" value="HRQ1_WHD"/>
</dbReference>
<dbReference type="Pfam" id="PF09369">
    <property type="entry name" value="MZB"/>
    <property type="match status" value="1"/>
</dbReference>
<dbReference type="GO" id="GO:0036297">
    <property type="term" value="P:interstrand cross-link repair"/>
    <property type="evidence" value="ECO:0007669"/>
    <property type="project" value="TreeGrafter"/>
</dbReference>
<dbReference type="GO" id="GO:0005524">
    <property type="term" value="F:ATP binding"/>
    <property type="evidence" value="ECO:0007669"/>
    <property type="project" value="UniProtKB-KW"/>
</dbReference>
<reference evidence="4" key="1">
    <citation type="submission" date="2020-06" db="EMBL/GenBank/DDBJ databases">
        <authorList>
            <person name="Li T."/>
            <person name="Hu X."/>
            <person name="Zhang T."/>
            <person name="Song X."/>
            <person name="Zhang H."/>
            <person name="Dai N."/>
            <person name="Sheng W."/>
            <person name="Hou X."/>
            <person name="Wei L."/>
        </authorList>
    </citation>
    <scope>NUCLEOTIDE SEQUENCE</scope>
    <source>
        <strain evidence="4">KEN8</strain>
        <tissue evidence="4">Leaf</tissue>
    </source>
</reference>
<dbReference type="GO" id="GO:0003676">
    <property type="term" value="F:nucleic acid binding"/>
    <property type="evidence" value="ECO:0007669"/>
    <property type="project" value="InterPro"/>
</dbReference>
<accession>A0AAW2NFW4</accession>
<reference evidence="4" key="2">
    <citation type="journal article" date="2024" name="Plant">
        <title>Genomic evolution and insights into agronomic trait innovations of Sesamum species.</title>
        <authorList>
            <person name="Miao H."/>
            <person name="Wang L."/>
            <person name="Qu L."/>
            <person name="Liu H."/>
            <person name="Sun Y."/>
            <person name="Le M."/>
            <person name="Wang Q."/>
            <person name="Wei S."/>
            <person name="Zheng Y."/>
            <person name="Lin W."/>
            <person name="Duan Y."/>
            <person name="Cao H."/>
            <person name="Xiong S."/>
            <person name="Wang X."/>
            <person name="Wei L."/>
            <person name="Li C."/>
            <person name="Ma Q."/>
            <person name="Ju M."/>
            <person name="Zhao R."/>
            <person name="Li G."/>
            <person name="Mu C."/>
            <person name="Tian Q."/>
            <person name="Mei H."/>
            <person name="Zhang T."/>
            <person name="Gao T."/>
            <person name="Zhang H."/>
        </authorList>
    </citation>
    <scope>NUCLEOTIDE SEQUENCE</scope>
    <source>
        <strain evidence="4">KEN8</strain>
    </source>
</reference>
<protein>
    <submittedName>
        <fullName evidence="4">ATP-dependent helicase HRQ1</fullName>
    </submittedName>
</protein>
<sequence length="897" mass="100493">MVKSFSLDDLLVFVKKADTQAAKKEVERERRRDSAASASHSYEVPCHLGAQIAFRWQFQYSEPLPLSPSTTRTESLKLVAKFLNRDYSAIVFHSFIWGAMVIAEAIRGILRLLIFLIGQDTKTLLPEEMTEHLRSSIGSQGQVVHIEEIGARNAKYVEIPCQLSQNVRSALNRVGITRLYSHQAESIQASLAGKNVIVATMTSSGKSLCYNIPVLEVLLHNPLACALYLFPTKALAQDQLRALSAITHGLDDSLNIGIYDGDTPQEDRLWLQDNARLLITNPDMLHVSILPFHGQFRRILTNLRNFFYVRFIIIDEAHSYKGTFGCHAALIFRRLRRICSHIYSSEPLFVLSTATSANPKEHAMELANLPTVELIEKDVSPSALKLFMLWNPPLCLKTVWRRTKSSLEAKKSVSKDVVAGRSSPILEVSYLLAEMVQHGLRCIAFCKTRKLCELVLCYTREILHKSAPHLADKVYAYRGGYIAEDRRRIESDFFNGSICGIAATNALELGIDVGHIDATLHLGFPGSIARGPIECCHVDPNNEQVLQQHLLCAALEHPLSLLHDEKYFGPGLESAIMRLKSKGCLSTDLSRDAAARIWTYIGHEKSPSRAVNVRAIETVRYKVIEKTKNEVLEEIEESKAFFQVYEGAVYMNQGKTYLVKHLDLSSKIAWCQQADVNYYTKTRDSTDIHVIGGDIAYPASITNDQFQRTSAQRHICKVTTTWFGFRRIWRRSNQVFDTVELSLPDYSYESQAVWIRVPQSVKTAVESSQYCFHGGLHAAGHALLNVVPLFIICNQSDLASECANPHDSRYVPERILLYDPHPGGTGISKKVQPLFMELLTAALELLSSCHCSGDAGCPNCVQNLACSEYNEVLHKDAALMIIKGVIDAEQTNLKKDV</sequence>
<evidence type="ECO:0000256" key="1">
    <source>
        <dbReference type="ARBA" id="ARBA00022741"/>
    </source>
</evidence>
<keyword evidence="1" id="KW-0547">Nucleotide-binding</keyword>
<dbReference type="GO" id="GO:0005634">
    <property type="term" value="C:nucleus"/>
    <property type="evidence" value="ECO:0007669"/>
    <property type="project" value="TreeGrafter"/>
</dbReference>
<dbReference type="Pfam" id="PF00271">
    <property type="entry name" value="Helicase_C"/>
    <property type="match status" value="1"/>
</dbReference>
<evidence type="ECO:0000313" key="4">
    <source>
        <dbReference type="EMBL" id="KAL0342380.1"/>
    </source>
</evidence>
<proteinExistence type="predicted"/>
<dbReference type="GO" id="GO:0043138">
    <property type="term" value="F:3'-5' DNA helicase activity"/>
    <property type="evidence" value="ECO:0007669"/>
    <property type="project" value="TreeGrafter"/>
</dbReference>
<keyword evidence="2" id="KW-0067">ATP-binding</keyword>
<dbReference type="GO" id="GO:0006289">
    <property type="term" value="P:nucleotide-excision repair"/>
    <property type="evidence" value="ECO:0007669"/>
    <property type="project" value="TreeGrafter"/>
</dbReference>
<gene>
    <name evidence="4" type="ORF">Scaly_1900600</name>
</gene>
<dbReference type="InterPro" id="IPR018973">
    <property type="entry name" value="MZB"/>
</dbReference>
<dbReference type="SMART" id="SM00487">
    <property type="entry name" value="DEXDc"/>
    <property type="match status" value="1"/>
</dbReference>
<feature type="domain" description="Helicase ATP-binding" evidence="3">
    <location>
        <begin position="187"/>
        <end position="374"/>
    </location>
</feature>
<dbReference type="InterPro" id="IPR001650">
    <property type="entry name" value="Helicase_C-like"/>
</dbReference>
<dbReference type="Pfam" id="PF22982">
    <property type="entry name" value="WHD_HRQ1"/>
    <property type="match status" value="1"/>
</dbReference>
<dbReference type="EMBL" id="JACGWM010000011">
    <property type="protein sequence ID" value="KAL0342380.1"/>
    <property type="molecule type" value="Genomic_DNA"/>
</dbReference>
<dbReference type="Pfam" id="PF00270">
    <property type="entry name" value="DEAD"/>
    <property type="match status" value="1"/>
</dbReference>
<dbReference type="InterPro" id="IPR027417">
    <property type="entry name" value="P-loop_NTPase"/>
</dbReference>
<name>A0AAW2NFW4_9LAMI</name>
<dbReference type="InterPro" id="IPR011545">
    <property type="entry name" value="DEAD/DEAH_box_helicase_dom"/>
</dbReference>
<evidence type="ECO:0000256" key="2">
    <source>
        <dbReference type="ARBA" id="ARBA00022840"/>
    </source>
</evidence>